<keyword evidence="3" id="KW-0520">NAD</keyword>
<dbReference type="PANTHER" id="PTHR43103:SF5">
    <property type="entry name" value="4-EPIMERASE, PUTATIVE (AFU_ORTHOLOGUE AFUA_7G00360)-RELATED"/>
    <property type="match status" value="1"/>
</dbReference>
<gene>
    <name evidence="5" type="ORF">SAMN05216278_3828</name>
</gene>
<accession>A0A1H1GSN1</accession>
<dbReference type="EMBL" id="FNKQ01000007">
    <property type="protein sequence ID" value="SDR16190.1"/>
    <property type="molecule type" value="Genomic_DNA"/>
</dbReference>
<feature type="domain" description="NAD-dependent epimerase/dehydratase" evidence="4">
    <location>
        <begin position="4"/>
        <end position="171"/>
    </location>
</feature>
<evidence type="ECO:0000256" key="3">
    <source>
        <dbReference type="ARBA" id="ARBA00023027"/>
    </source>
</evidence>
<comment type="similarity">
    <text evidence="1">Belongs to the NAD(P)-dependent epimerase/dehydratase family.</text>
</comment>
<dbReference type="Gene3D" id="3.40.50.720">
    <property type="entry name" value="NAD(P)-binding Rossmann-like Domain"/>
    <property type="match status" value="1"/>
</dbReference>
<dbReference type="SUPFAM" id="SSF51735">
    <property type="entry name" value="NAD(P)-binding Rossmann-fold domains"/>
    <property type="match status" value="1"/>
</dbReference>
<evidence type="ECO:0000256" key="1">
    <source>
        <dbReference type="ARBA" id="ARBA00007637"/>
    </source>
</evidence>
<evidence type="ECO:0000259" key="4">
    <source>
        <dbReference type="Pfam" id="PF01370"/>
    </source>
</evidence>
<evidence type="ECO:0000256" key="2">
    <source>
        <dbReference type="ARBA" id="ARBA00023002"/>
    </source>
</evidence>
<reference evidence="6" key="1">
    <citation type="submission" date="2016-10" db="EMBL/GenBank/DDBJ databases">
        <authorList>
            <person name="Varghese N."/>
            <person name="Submissions S."/>
        </authorList>
    </citation>
    <scope>NUCLEOTIDE SEQUENCE [LARGE SCALE GENOMIC DNA]</scope>
    <source>
        <strain evidence="6">CGMCC 1.12397</strain>
    </source>
</reference>
<sequence>MARIALTGASGNVGREVLDAFGDEHTVVPFTHSESEEIDSEPLDVTDADDVEEKIDNVDVVVHLAGASSPDAEWDTVSQTNVEGTKNVLDAMVENGVDRMVFASSNHAVGMYNAADEHDPESMTLTDAETVRGDAPMRPDSFYGVSKVACEGLTEFYAARHGLEVVNLRIGWYMSAEDLESNTGEEVEPGKARFARSAWLSPHDCRDVHRKAAFADLSESPATVNAVSRNDDRYFSITETMQAIGYEPRDNATEALAE</sequence>
<keyword evidence="2" id="KW-0560">Oxidoreductase</keyword>
<dbReference type="GO" id="GO:0016491">
    <property type="term" value="F:oxidoreductase activity"/>
    <property type="evidence" value="ECO:0007669"/>
    <property type="project" value="UniProtKB-KW"/>
</dbReference>
<organism evidence="5 6">
    <name type="scientific">Halopelagius longus</name>
    <dbReference type="NCBI Taxonomy" id="1236180"/>
    <lineage>
        <taxon>Archaea</taxon>
        <taxon>Methanobacteriati</taxon>
        <taxon>Methanobacteriota</taxon>
        <taxon>Stenosarchaea group</taxon>
        <taxon>Halobacteria</taxon>
        <taxon>Halobacteriales</taxon>
        <taxon>Haloferacaceae</taxon>
    </lineage>
</organism>
<protein>
    <submittedName>
        <fullName evidence="5">L-arabinose 1-dehydrogenase [NAD(P)+]</fullName>
    </submittedName>
</protein>
<dbReference type="PANTHER" id="PTHR43103">
    <property type="entry name" value="NUCLEOSIDE-DIPHOSPHATE-SUGAR EPIMERASE"/>
    <property type="match status" value="1"/>
</dbReference>
<dbReference type="AlphaFoldDB" id="A0A1H1GSN1"/>
<proteinExistence type="inferred from homology"/>
<evidence type="ECO:0000313" key="5">
    <source>
        <dbReference type="EMBL" id="SDR16190.1"/>
    </source>
</evidence>
<name>A0A1H1GSN1_9EURY</name>
<dbReference type="InterPro" id="IPR036291">
    <property type="entry name" value="NAD(P)-bd_dom_sf"/>
</dbReference>
<dbReference type="RefSeq" id="WP_092539297.1">
    <property type="nucleotide sequence ID" value="NZ_FNKQ01000007.1"/>
</dbReference>
<dbReference type="CDD" id="cd08946">
    <property type="entry name" value="SDR_e"/>
    <property type="match status" value="1"/>
</dbReference>
<dbReference type="Pfam" id="PF01370">
    <property type="entry name" value="Epimerase"/>
    <property type="match status" value="1"/>
</dbReference>
<dbReference type="InterPro" id="IPR001509">
    <property type="entry name" value="Epimerase_deHydtase"/>
</dbReference>
<evidence type="ECO:0000313" key="6">
    <source>
        <dbReference type="Proteomes" id="UP000199289"/>
    </source>
</evidence>
<dbReference type="Proteomes" id="UP000199289">
    <property type="component" value="Unassembled WGS sequence"/>
</dbReference>